<accession>A0A285BZ89</accession>
<protein>
    <submittedName>
        <fullName evidence="2">ADP-ribosylglycohydrolase</fullName>
    </submittedName>
</protein>
<dbReference type="Pfam" id="PF03747">
    <property type="entry name" value="ADP_ribosyl_GH"/>
    <property type="match status" value="1"/>
</dbReference>
<dbReference type="InterPro" id="IPR005502">
    <property type="entry name" value="Ribosyl_crysJ1"/>
</dbReference>
<keyword evidence="2" id="KW-0378">Hydrolase</keyword>
<dbReference type="AlphaFoldDB" id="A0A285BZ89"/>
<dbReference type="Proteomes" id="UP000242498">
    <property type="component" value="Chromosome I"/>
</dbReference>
<name>A0A285BZ89_9PROT</name>
<keyword evidence="1" id="KW-0479">Metal-binding</keyword>
<dbReference type="InterPro" id="IPR036705">
    <property type="entry name" value="Ribosyl_crysJ1_sf"/>
</dbReference>
<dbReference type="GO" id="GO:0016787">
    <property type="term" value="F:hydrolase activity"/>
    <property type="evidence" value="ECO:0007669"/>
    <property type="project" value="UniProtKB-KW"/>
</dbReference>
<gene>
    <name evidence="2" type="ORF">SAMN06296273_2057</name>
</gene>
<dbReference type="RefSeq" id="WP_096293200.1">
    <property type="nucleotide sequence ID" value="NZ_LT907782.1"/>
</dbReference>
<comment type="cofactor">
    <cofactor evidence="1">
        <name>Mg(2+)</name>
        <dbReference type="ChEBI" id="CHEBI:18420"/>
    </cofactor>
    <text evidence="1">Binds 2 magnesium ions per subunit.</text>
</comment>
<dbReference type="InterPro" id="IPR050792">
    <property type="entry name" value="ADP-ribosylglycohydrolase"/>
</dbReference>
<dbReference type="Gene3D" id="1.10.4080.10">
    <property type="entry name" value="ADP-ribosylation/Crystallin J1"/>
    <property type="match status" value="1"/>
</dbReference>
<keyword evidence="1" id="KW-0460">Magnesium</keyword>
<feature type="binding site" evidence="1">
    <location>
        <position position="275"/>
    </location>
    <ligand>
        <name>Mg(2+)</name>
        <dbReference type="ChEBI" id="CHEBI:18420"/>
        <label>1</label>
    </ligand>
</feature>
<proteinExistence type="predicted"/>
<dbReference type="PANTHER" id="PTHR16222:SF17">
    <property type="entry name" value="SELENOPROTEIN J"/>
    <property type="match status" value="1"/>
</dbReference>
<dbReference type="EMBL" id="LT907782">
    <property type="protein sequence ID" value="SNX60592.1"/>
    <property type="molecule type" value="Genomic_DNA"/>
</dbReference>
<dbReference type="GO" id="GO:0046872">
    <property type="term" value="F:metal ion binding"/>
    <property type="evidence" value="ECO:0007669"/>
    <property type="project" value="UniProtKB-KW"/>
</dbReference>
<dbReference type="OrthoDB" id="6193578at2"/>
<dbReference type="PANTHER" id="PTHR16222">
    <property type="entry name" value="ADP-RIBOSYLGLYCOHYDROLASE"/>
    <property type="match status" value="1"/>
</dbReference>
<reference evidence="2 3" key="1">
    <citation type="submission" date="2017-08" db="EMBL/GenBank/DDBJ databases">
        <authorList>
            <person name="de Groot N.N."/>
        </authorList>
    </citation>
    <scope>NUCLEOTIDE SEQUENCE [LARGE SCALE GENOMIC DNA]</scope>
    <source>
        <strain evidence="2 3">Nm15</strain>
    </source>
</reference>
<organism evidence="2 3">
    <name type="scientific">Nitrosomonas ureae</name>
    <dbReference type="NCBI Taxonomy" id="44577"/>
    <lineage>
        <taxon>Bacteria</taxon>
        <taxon>Pseudomonadati</taxon>
        <taxon>Pseudomonadota</taxon>
        <taxon>Betaproteobacteria</taxon>
        <taxon>Nitrosomonadales</taxon>
        <taxon>Nitrosomonadaceae</taxon>
        <taxon>Nitrosomonas</taxon>
    </lineage>
</organism>
<evidence type="ECO:0000313" key="2">
    <source>
        <dbReference type="EMBL" id="SNX60592.1"/>
    </source>
</evidence>
<evidence type="ECO:0000313" key="3">
    <source>
        <dbReference type="Proteomes" id="UP000242498"/>
    </source>
</evidence>
<sequence length="324" mass="34675">MNLNIKLDPRAAAILGALIADSASLGLHWLYDPERIAQIEKTKGLTFLQPDAHDYAGVSGYFAHDGKAAGDSSGYGELCLLMLRHVAQHGEFDRVAYQMEYRNYLGPGGAYVGYVDSPARQTLQTLLALKPEEFPQYSGADDDQFAALATIPVVVATHAGSQQALMTQIERVVRLTNHNDTAVAAAQYAGCVLLHVLQGKPIVEALVGALPSAGEKLALLVEEALQTCILDSAAVAKRFGTACHVLEGVPVIAHIVRYAPDYRTAIEENIRIGGDSCGRAIMLGAIMAAHAIQQDQQSASIPLEWVARYRNLVAAADACGDLKL</sequence>
<dbReference type="SUPFAM" id="SSF101478">
    <property type="entry name" value="ADP-ribosylglycohydrolase"/>
    <property type="match status" value="1"/>
</dbReference>
<evidence type="ECO:0000256" key="1">
    <source>
        <dbReference type="PIRSR" id="PIRSR605502-1"/>
    </source>
</evidence>